<evidence type="ECO:0000313" key="2">
    <source>
        <dbReference type="Proteomes" id="UP001138661"/>
    </source>
</evidence>
<sequence>MPQLKILPFDGSKPAGSGISISQGEVTAGQFVKISIVADAQLERFGRTLDPDKDTFVLTLCDDKGKSHLLGIKLGTVDDADGLPIKIHARGSAVTQMAPWCHLAPGKRPAKQMPLAHAPRIGEVVLKLPEWARPPIAKIGSGKSIMDM</sequence>
<dbReference type="Proteomes" id="UP001138661">
    <property type="component" value="Unassembled WGS sequence"/>
</dbReference>
<accession>A0A9X1K0W8</accession>
<comment type="caution">
    <text evidence="1">The sequence shown here is derived from an EMBL/GenBank/DDBJ whole genome shotgun (WGS) entry which is preliminary data.</text>
</comment>
<gene>
    <name evidence="1" type="ORF">KX928_23240</name>
</gene>
<dbReference type="EMBL" id="JAHXDN010000010">
    <property type="protein sequence ID" value="MBW4710715.1"/>
    <property type="molecule type" value="Genomic_DNA"/>
</dbReference>
<dbReference type="AlphaFoldDB" id="A0A9X1K0W8"/>
<proteinExistence type="predicted"/>
<protein>
    <submittedName>
        <fullName evidence="1">Uncharacterized protein</fullName>
    </submittedName>
</protein>
<organism evidence="1 2">
    <name type="scientific">Roseobacter insulae</name>
    <dbReference type="NCBI Taxonomy" id="2859783"/>
    <lineage>
        <taxon>Bacteria</taxon>
        <taxon>Pseudomonadati</taxon>
        <taxon>Pseudomonadota</taxon>
        <taxon>Alphaproteobacteria</taxon>
        <taxon>Rhodobacterales</taxon>
        <taxon>Roseobacteraceae</taxon>
        <taxon>Roseobacter</taxon>
    </lineage>
</organism>
<name>A0A9X1K0W8_9RHOB</name>
<dbReference type="RefSeq" id="WP_219507806.1">
    <property type="nucleotide sequence ID" value="NZ_JAHXDN010000010.1"/>
</dbReference>
<reference evidence="1" key="1">
    <citation type="submission" date="2021-07" db="EMBL/GenBank/DDBJ databases">
        <title>Roseobacter insulae sp. nov., isolated from a tidal flat.</title>
        <authorList>
            <person name="Park S."/>
            <person name="Yoon J.-H."/>
        </authorList>
    </citation>
    <scope>NUCLEOTIDE SEQUENCE</scope>
    <source>
        <strain evidence="1">YSTF-M11</strain>
    </source>
</reference>
<keyword evidence="2" id="KW-1185">Reference proteome</keyword>
<evidence type="ECO:0000313" key="1">
    <source>
        <dbReference type="EMBL" id="MBW4710715.1"/>
    </source>
</evidence>